<protein>
    <submittedName>
        <fullName evidence="2">Uncharacterized protein</fullName>
    </submittedName>
</protein>
<dbReference type="EMBL" id="CP036262">
    <property type="protein sequence ID" value="QDS95179.1"/>
    <property type="molecule type" value="Genomic_DNA"/>
</dbReference>
<sequence>MTLGWRVRYVFQWPERLAAPAGKLHEDVSASVASTKQHPGFQRNDQKTTSLVSRAQPDQPPFGEGLPARFFYKLSSFTANSPTSDHV</sequence>
<proteinExistence type="predicted"/>
<keyword evidence="3" id="KW-1185">Reference proteome</keyword>
<gene>
    <name evidence="2" type="ORF">FF011L_39700</name>
</gene>
<accession>A0A517MJW6</accession>
<reference evidence="2 3" key="1">
    <citation type="submission" date="2019-02" db="EMBL/GenBank/DDBJ databases">
        <title>Deep-cultivation of Planctomycetes and their phenomic and genomic characterization uncovers novel biology.</title>
        <authorList>
            <person name="Wiegand S."/>
            <person name="Jogler M."/>
            <person name="Boedeker C."/>
            <person name="Pinto D."/>
            <person name="Vollmers J."/>
            <person name="Rivas-Marin E."/>
            <person name="Kohn T."/>
            <person name="Peeters S.H."/>
            <person name="Heuer A."/>
            <person name="Rast P."/>
            <person name="Oberbeckmann S."/>
            <person name="Bunk B."/>
            <person name="Jeske O."/>
            <person name="Meyerdierks A."/>
            <person name="Storesund J.E."/>
            <person name="Kallscheuer N."/>
            <person name="Luecker S."/>
            <person name="Lage O.M."/>
            <person name="Pohl T."/>
            <person name="Merkel B.J."/>
            <person name="Hornburger P."/>
            <person name="Mueller R.-W."/>
            <person name="Bruemmer F."/>
            <person name="Labrenz M."/>
            <person name="Spormann A.M."/>
            <person name="Op den Camp H."/>
            <person name="Overmann J."/>
            <person name="Amann R."/>
            <person name="Jetten M.S.M."/>
            <person name="Mascher T."/>
            <person name="Medema M.H."/>
            <person name="Devos D.P."/>
            <person name="Kaster A.-K."/>
            <person name="Ovreas L."/>
            <person name="Rohde M."/>
            <person name="Galperin M.Y."/>
            <person name="Jogler C."/>
        </authorList>
    </citation>
    <scope>NUCLEOTIDE SEQUENCE [LARGE SCALE GENOMIC DNA]</scope>
    <source>
        <strain evidence="2 3">FF011L</strain>
    </source>
</reference>
<evidence type="ECO:0000256" key="1">
    <source>
        <dbReference type="SAM" id="MobiDB-lite"/>
    </source>
</evidence>
<evidence type="ECO:0000313" key="2">
    <source>
        <dbReference type="EMBL" id="QDS95179.1"/>
    </source>
</evidence>
<evidence type="ECO:0000313" key="3">
    <source>
        <dbReference type="Proteomes" id="UP000320672"/>
    </source>
</evidence>
<organism evidence="2 3">
    <name type="scientific">Roseimaritima multifibrata</name>
    <dbReference type="NCBI Taxonomy" id="1930274"/>
    <lineage>
        <taxon>Bacteria</taxon>
        <taxon>Pseudomonadati</taxon>
        <taxon>Planctomycetota</taxon>
        <taxon>Planctomycetia</taxon>
        <taxon>Pirellulales</taxon>
        <taxon>Pirellulaceae</taxon>
        <taxon>Roseimaritima</taxon>
    </lineage>
</organism>
<dbReference type="Proteomes" id="UP000320672">
    <property type="component" value="Chromosome"/>
</dbReference>
<feature type="region of interest" description="Disordered" evidence="1">
    <location>
        <begin position="28"/>
        <end position="64"/>
    </location>
</feature>
<dbReference type="KEGG" id="rml:FF011L_39700"/>
<dbReference type="AlphaFoldDB" id="A0A517MJW6"/>
<name>A0A517MJW6_9BACT</name>